<dbReference type="GO" id="GO:0005634">
    <property type="term" value="C:nucleus"/>
    <property type="evidence" value="ECO:0007669"/>
    <property type="project" value="TreeGrafter"/>
</dbReference>
<comment type="catalytic activity">
    <reaction evidence="8">
        <text>L-seryl-[protein] + ATP = O-phospho-L-seryl-[protein] + ADP + H(+)</text>
        <dbReference type="Rhea" id="RHEA:17989"/>
        <dbReference type="Rhea" id="RHEA-COMP:9863"/>
        <dbReference type="Rhea" id="RHEA-COMP:11604"/>
        <dbReference type="ChEBI" id="CHEBI:15378"/>
        <dbReference type="ChEBI" id="CHEBI:29999"/>
        <dbReference type="ChEBI" id="CHEBI:30616"/>
        <dbReference type="ChEBI" id="CHEBI:83421"/>
        <dbReference type="ChEBI" id="CHEBI:456216"/>
        <dbReference type="EC" id="2.7.11.1"/>
    </reaction>
</comment>
<evidence type="ECO:0000256" key="1">
    <source>
        <dbReference type="ARBA" id="ARBA00010630"/>
    </source>
</evidence>
<protein>
    <recommendedName>
        <fullName evidence="2">non-specific serine/threonine protein kinase</fullName>
        <ecNumber evidence="2">2.7.11.1</ecNumber>
    </recommendedName>
</protein>
<evidence type="ECO:0000256" key="7">
    <source>
        <dbReference type="ARBA" id="ARBA00047899"/>
    </source>
</evidence>
<dbReference type="GO" id="GO:0004674">
    <property type="term" value="F:protein serine/threonine kinase activity"/>
    <property type="evidence" value="ECO:0007669"/>
    <property type="project" value="UniProtKB-EC"/>
</dbReference>
<reference evidence="9 10" key="1">
    <citation type="submission" date="2014-06" db="EMBL/GenBank/DDBJ databases">
        <authorList>
            <person name="Swart Estienne"/>
        </authorList>
    </citation>
    <scope>NUCLEOTIDE SEQUENCE [LARGE SCALE GENOMIC DNA]</scope>
    <source>
        <strain evidence="9 10">130c</strain>
    </source>
</reference>
<evidence type="ECO:0000256" key="4">
    <source>
        <dbReference type="ARBA" id="ARBA00022741"/>
    </source>
</evidence>
<proteinExistence type="inferred from homology"/>
<keyword evidence="10" id="KW-1185">Reference proteome</keyword>
<dbReference type="OrthoDB" id="3399at2759"/>
<dbReference type="GO" id="GO:0000408">
    <property type="term" value="C:EKC/KEOPS complex"/>
    <property type="evidence" value="ECO:0007669"/>
    <property type="project" value="TreeGrafter"/>
</dbReference>
<keyword evidence="3" id="KW-0808">Transferase</keyword>
<comment type="catalytic activity">
    <reaction evidence="7">
        <text>L-threonyl-[protein] + ATP = O-phospho-L-threonyl-[protein] + ADP + H(+)</text>
        <dbReference type="Rhea" id="RHEA:46608"/>
        <dbReference type="Rhea" id="RHEA-COMP:11060"/>
        <dbReference type="Rhea" id="RHEA-COMP:11605"/>
        <dbReference type="ChEBI" id="CHEBI:15378"/>
        <dbReference type="ChEBI" id="CHEBI:30013"/>
        <dbReference type="ChEBI" id="CHEBI:30616"/>
        <dbReference type="ChEBI" id="CHEBI:61977"/>
        <dbReference type="ChEBI" id="CHEBI:456216"/>
        <dbReference type="EC" id="2.7.11.1"/>
    </reaction>
</comment>
<dbReference type="GO" id="GO:0005524">
    <property type="term" value="F:ATP binding"/>
    <property type="evidence" value="ECO:0007669"/>
    <property type="project" value="UniProtKB-KW"/>
</dbReference>
<sequence>MNRARKFGVPTPTLYLIDDVQRRIYMEYLGQQAMTVKEFLYQLKSFDHPILEELIEKIGGYLAILHSNDQIHGDLTTSNMMIKPNFQQEISQIAGPMTAQQIVEAGTIGDVFDKILLKYKEKGQKSLQILAKYNDVEKRGRKRECFG</sequence>
<evidence type="ECO:0000313" key="9">
    <source>
        <dbReference type="EMBL" id="CDW80047.1"/>
    </source>
</evidence>
<dbReference type="SUPFAM" id="SSF56112">
    <property type="entry name" value="Protein kinase-like (PK-like)"/>
    <property type="match status" value="1"/>
</dbReference>
<evidence type="ECO:0000256" key="3">
    <source>
        <dbReference type="ARBA" id="ARBA00022679"/>
    </source>
</evidence>
<keyword evidence="5 9" id="KW-0418">Kinase</keyword>
<name>A0A078AEW0_STYLE</name>
<dbReference type="GO" id="GO:0070525">
    <property type="term" value="P:tRNA threonylcarbamoyladenosine metabolic process"/>
    <property type="evidence" value="ECO:0007669"/>
    <property type="project" value="TreeGrafter"/>
</dbReference>
<dbReference type="AlphaFoldDB" id="A0A078AEW0"/>
<dbReference type="InterPro" id="IPR011009">
    <property type="entry name" value="Kinase-like_dom_sf"/>
</dbReference>
<keyword evidence="6" id="KW-0067">ATP-binding</keyword>
<keyword evidence="4" id="KW-0547">Nucleotide-binding</keyword>
<comment type="similarity">
    <text evidence="1">Belongs to the protein kinase superfamily. BUD32 family.</text>
</comment>
<evidence type="ECO:0000256" key="8">
    <source>
        <dbReference type="ARBA" id="ARBA00048679"/>
    </source>
</evidence>
<gene>
    <name evidence="9" type="primary">Contig7003.g7495</name>
    <name evidence="9" type="ORF">STYLEM_9042</name>
</gene>
<accession>A0A078AEW0</accession>
<dbReference type="PANTHER" id="PTHR12209:SF0">
    <property type="entry name" value="EKC_KEOPS COMPLEX SUBUNIT TP53RK"/>
    <property type="match status" value="1"/>
</dbReference>
<evidence type="ECO:0000256" key="5">
    <source>
        <dbReference type="ARBA" id="ARBA00022777"/>
    </source>
</evidence>
<evidence type="ECO:0000256" key="2">
    <source>
        <dbReference type="ARBA" id="ARBA00012513"/>
    </source>
</evidence>
<dbReference type="EC" id="2.7.11.1" evidence="2"/>
<dbReference type="InParanoid" id="A0A078AEW0"/>
<dbReference type="Proteomes" id="UP000039865">
    <property type="component" value="Unassembled WGS sequence"/>
</dbReference>
<evidence type="ECO:0000313" key="10">
    <source>
        <dbReference type="Proteomes" id="UP000039865"/>
    </source>
</evidence>
<dbReference type="EMBL" id="CCKQ01008587">
    <property type="protein sequence ID" value="CDW80047.1"/>
    <property type="molecule type" value="Genomic_DNA"/>
</dbReference>
<dbReference type="PANTHER" id="PTHR12209">
    <property type="entry name" value="NON-SPECIFIC SERINE/THREONINE PROTEIN KINASE"/>
    <property type="match status" value="1"/>
</dbReference>
<evidence type="ECO:0000256" key="6">
    <source>
        <dbReference type="ARBA" id="ARBA00022840"/>
    </source>
</evidence>
<organism evidence="9 10">
    <name type="scientific">Stylonychia lemnae</name>
    <name type="common">Ciliate</name>
    <dbReference type="NCBI Taxonomy" id="5949"/>
    <lineage>
        <taxon>Eukaryota</taxon>
        <taxon>Sar</taxon>
        <taxon>Alveolata</taxon>
        <taxon>Ciliophora</taxon>
        <taxon>Intramacronucleata</taxon>
        <taxon>Spirotrichea</taxon>
        <taxon>Stichotrichia</taxon>
        <taxon>Sporadotrichida</taxon>
        <taxon>Oxytrichidae</taxon>
        <taxon>Stylonychinae</taxon>
        <taxon>Stylonychia</taxon>
    </lineage>
</organism>
<dbReference type="Gene3D" id="1.10.510.10">
    <property type="entry name" value="Transferase(Phosphotransferase) domain 1"/>
    <property type="match status" value="1"/>
</dbReference>
<dbReference type="GO" id="GO:0005829">
    <property type="term" value="C:cytosol"/>
    <property type="evidence" value="ECO:0007669"/>
    <property type="project" value="TreeGrafter"/>
</dbReference>